<gene>
    <name evidence="1" type="ORF">DICVIV_01021</name>
</gene>
<organism evidence="1 2">
    <name type="scientific">Dictyocaulus viviparus</name>
    <name type="common">Bovine lungworm</name>
    <dbReference type="NCBI Taxonomy" id="29172"/>
    <lineage>
        <taxon>Eukaryota</taxon>
        <taxon>Metazoa</taxon>
        <taxon>Ecdysozoa</taxon>
        <taxon>Nematoda</taxon>
        <taxon>Chromadorea</taxon>
        <taxon>Rhabditida</taxon>
        <taxon>Rhabditina</taxon>
        <taxon>Rhabditomorpha</taxon>
        <taxon>Strongyloidea</taxon>
        <taxon>Metastrongylidae</taxon>
        <taxon>Dictyocaulus</taxon>
    </lineage>
</organism>
<dbReference type="EMBL" id="KN716159">
    <property type="protein sequence ID" value="KJH52814.1"/>
    <property type="molecule type" value="Genomic_DNA"/>
</dbReference>
<accession>A0A0D8YA17</accession>
<proteinExistence type="predicted"/>
<keyword evidence="2" id="KW-1185">Reference proteome</keyword>
<reference evidence="2" key="2">
    <citation type="journal article" date="2016" name="Sci. Rep.">
        <title>Dictyocaulus viviparus genome, variome and transcriptome elucidate lungworm biology and support future intervention.</title>
        <authorList>
            <person name="McNulty S.N."/>
            <person name="Strube C."/>
            <person name="Rosa B.A."/>
            <person name="Martin J.C."/>
            <person name="Tyagi R."/>
            <person name="Choi Y.J."/>
            <person name="Wang Q."/>
            <person name="Hallsworth Pepin K."/>
            <person name="Zhang X."/>
            <person name="Ozersky P."/>
            <person name="Wilson R.K."/>
            <person name="Sternberg P.W."/>
            <person name="Gasser R.B."/>
            <person name="Mitreva M."/>
        </authorList>
    </citation>
    <scope>NUCLEOTIDE SEQUENCE [LARGE SCALE GENOMIC DNA]</scope>
    <source>
        <strain evidence="2">HannoverDv2000</strain>
    </source>
</reference>
<reference evidence="1 2" key="1">
    <citation type="submission" date="2013-11" db="EMBL/GenBank/DDBJ databases">
        <title>Draft genome of the bovine lungworm Dictyocaulus viviparus.</title>
        <authorList>
            <person name="Mitreva M."/>
        </authorList>
    </citation>
    <scope>NUCLEOTIDE SEQUENCE [LARGE SCALE GENOMIC DNA]</scope>
    <source>
        <strain evidence="1 2">HannoverDv2000</strain>
    </source>
</reference>
<evidence type="ECO:0000313" key="2">
    <source>
        <dbReference type="Proteomes" id="UP000053766"/>
    </source>
</evidence>
<name>A0A0D8YA17_DICVI</name>
<sequence>MFHTPLNDIFTSPAGSLIVRDIVILFIIAPNARSLLYSTLAHWAGRARRRDGGGRGVGWERRITEVATYAKDTPVSPTML</sequence>
<dbReference type="Proteomes" id="UP000053766">
    <property type="component" value="Unassembled WGS sequence"/>
</dbReference>
<evidence type="ECO:0000313" key="1">
    <source>
        <dbReference type="EMBL" id="KJH52814.1"/>
    </source>
</evidence>
<dbReference type="AlphaFoldDB" id="A0A0D8YA17"/>
<protein>
    <submittedName>
        <fullName evidence="1">Uncharacterized protein</fullName>
    </submittedName>
</protein>